<organism evidence="1 2">
    <name type="scientific">Habropoda laboriosa</name>
    <dbReference type="NCBI Taxonomy" id="597456"/>
    <lineage>
        <taxon>Eukaryota</taxon>
        <taxon>Metazoa</taxon>
        <taxon>Ecdysozoa</taxon>
        <taxon>Arthropoda</taxon>
        <taxon>Hexapoda</taxon>
        <taxon>Insecta</taxon>
        <taxon>Pterygota</taxon>
        <taxon>Neoptera</taxon>
        <taxon>Endopterygota</taxon>
        <taxon>Hymenoptera</taxon>
        <taxon>Apocrita</taxon>
        <taxon>Aculeata</taxon>
        <taxon>Apoidea</taxon>
        <taxon>Anthophila</taxon>
        <taxon>Apidae</taxon>
        <taxon>Habropoda</taxon>
    </lineage>
</organism>
<evidence type="ECO:0000313" key="2">
    <source>
        <dbReference type="Proteomes" id="UP000053825"/>
    </source>
</evidence>
<dbReference type="EMBL" id="KQ414894">
    <property type="protein sequence ID" value="KOC59726.1"/>
    <property type="molecule type" value="Genomic_DNA"/>
</dbReference>
<reference evidence="1 2" key="1">
    <citation type="submission" date="2015-07" db="EMBL/GenBank/DDBJ databases">
        <title>The genome of Habropoda laboriosa.</title>
        <authorList>
            <person name="Pan H."/>
            <person name="Kapheim K."/>
        </authorList>
    </citation>
    <scope>NUCLEOTIDE SEQUENCE [LARGE SCALE GENOMIC DNA]</scope>
    <source>
        <strain evidence="1">0110345459</strain>
    </source>
</reference>
<name>A0A0L7QMG6_9HYME</name>
<sequence length="157" mass="18453">MAQRDNICIELAFNEKIRYSQRVKVQNFWKFLDDANLFKPYTVTSAKKLSKIEEPKSPRCKRMWYNQLKVFQEHGLDNVALATGKECKLCSDQINYKCQKFSDVLEDPYDELLNDMKAFDERSADKANTELIRKTCTNLCVPTSKLRHRIKFLSTNN</sequence>
<evidence type="ECO:0000313" key="1">
    <source>
        <dbReference type="EMBL" id="KOC59726.1"/>
    </source>
</evidence>
<keyword evidence="2" id="KW-1185">Reference proteome</keyword>
<gene>
    <name evidence="1" type="ORF">WH47_09707</name>
</gene>
<proteinExistence type="predicted"/>
<dbReference type="AlphaFoldDB" id="A0A0L7QMG6"/>
<protein>
    <submittedName>
        <fullName evidence="1">Uncharacterized protein</fullName>
    </submittedName>
</protein>
<dbReference type="Proteomes" id="UP000053825">
    <property type="component" value="Unassembled WGS sequence"/>
</dbReference>
<accession>A0A0L7QMG6</accession>